<dbReference type="InterPro" id="IPR030395">
    <property type="entry name" value="GP_PDE_dom"/>
</dbReference>
<dbReference type="OrthoDB" id="384721at2"/>
<evidence type="ECO:0000313" key="3">
    <source>
        <dbReference type="Proteomes" id="UP000233419"/>
    </source>
</evidence>
<organism evidence="2 3">
    <name type="scientific">Mesoplasma syrphidae</name>
    <dbReference type="NCBI Taxonomy" id="225999"/>
    <lineage>
        <taxon>Bacteria</taxon>
        <taxon>Bacillati</taxon>
        <taxon>Mycoplasmatota</taxon>
        <taxon>Mollicutes</taxon>
        <taxon>Entomoplasmatales</taxon>
        <taxon>Entomoplasmataceae</taxon>
        <taxon>Mesoplasma</taxon>
    </lineage>
</organism>
<dbReference type="PROSITE" id="PS51704">
    <property type="entry name" value="GP_PDE"/>
    <property type="match status" value="1"/>
</dbReference>
<reference evidence="2 3" key="1">
    <citation type="submission" date="2017-12" db="EMBL/GenBank/DDBJ databases">
        <title>Mesoplasma syrphidae YJS, Complete Genome.</title>
        <authorList>
            <person name="Knight T.F."/>
            <person name="Citino T."/>
            <person name="Rubinstein R."/>
            <person name="Neuschaefer Z."/>
        </authorList>
    </citation>
    <scope>NUCLEOTIDE SEQUENCE [LARGE SCALE GENOMIC DNA]</scope>
    <source>
        <strain evidence="2 3">YJS</strain>
    </source>
</reference>
<keyword evidence="3" id="KW-1185">Reference proteome</keyword>
<dbReference type="PANTHER" id="PTHR46211">
    <property type="entry name" value="GLYCEROPHOSPHORYL DIESTER PHOSPHODIESTERASE"/>
    <property type="match status" value="1"/>
</dbReference>
<accession>A0A2K9C8D8</accession>
<dbReference type="KEGG" id="msyr:CXP39_00425"/>
<evidence type="ECO:0000313" key="2">
    <source>
        <dbReference type="EMBL" id="AUF83275.1"/>
    </source>
</evidence>
<feature type="domain" description="GP-PDE" evidence="1">
    <location>
        <begin position="1"/>
        <end position="231"/>
    </location>
</feature>
<sequence length="231" mass="27215">MLVAHRGFRSKTGENRMIDFIEALKICKAVEFDIRMTKDKQIIIFHDHNLKRIAGINKTIRSLTYDELKNLDFFVKNPDWVPAHFIDDFAKKISKKYIMINVEIKPDRYTDLEYKSIKEALDILRKSTTAEIIVSSFSHSTLKWISQFGKDFKKGYLMEKPSEYDPNLIKGFDYLHPYVGSLKRSSEFYLNINLPMNIWTFKKNEDVTIIKSIYPKKLLNAFISDKKDLKI</sequence>
<dbReference type="Proteomes" id="UP000233419">
    <property type="component" value="Chromosome"/>
</dbReference>
<dbReference type="EMBL" id="CP025257">
    <property type="protein sequence ID" value="AUF83275.1"/>
    <property type="molecule type" value="Genomic_DNA"/>
</dbReference>
<dbReference type="SUPFAM" id="SSF51695">
    <property type="entry name" value="PLC-like phosphodiesterases"/>
    <property type="match status" value="1"/>
</dbReference>
<dbReference type="Gene3D" id="3.20.20.190">
    <property type="entry name" value="Phosphatidylinositol (PI) phosphodiesterase"/>
    <property type="match status" value="1"/>
</dbReference>
<dbReference type="GO" id="GO:0008081">
    <property type="term" value="F:phosphoric diester hydrolase activity"/>
    <property type="evidence" value="ECO:0007669"/>
    <property type="project" value="InterPro"/>
</dbReference>
<dbReference type="GO" id="GO:0006629">
    <property type="term" value="P:lipid metabolic process"/>
    <property type="evidence" value="ECO:0007669"/>
    <property type="project" value="InterPro"/>
</dbReference>
<protein>
    <submittedName>
        <fullName evidence="2">Glycerophosphodiester phosphodiesterase</fullName>
    </submittedName>
</protein>
<dbReference type="Pfam" id="PF03009">
    <property type="entry name" value="GDPD"/>
    <property type="match status" value="1"/>
</dbReference>
<evidence type="ECO:0000259" key="1">
    <source>
        <dbReference type="PROSITE" id="PS51704"/>
    </source>
</evidence>
<gene>
    <name evidence="2" type="ORF">CXP39_00425</name>
</gene>
<name>A0A2K9C8D8_9MOLU</name>
<dbReference type="InterPro" id="IPR017946">
    <property type="entry name" value="PLC-like_Pdiesterase_TIM-brl"/>
</dbReference>
<dbReference type="PANTHER" id="PTHR46211:SF1">
    <property type="entry name" value="GLYCEROPHOSPHODIESTER PHOSPHODIESTERASE, CYTOPLASMIC"/>
    <property type="match status" value="1"/>
</dbReference>
<dbReference type="AlphaFoldDB" id="A0A2K9C8D8"/>
<dbReference type="RefSeq" id="WP_027048380.1">
    <property type="nucleotide sequence ID" value="NZ_CP025257.1"/>
</dbReference>
<proteinExistence type="predicted"/>